<proteinExistence type="predicted"/>
<dbReference type="PROSITE" id="PS00018">
    <property type="entry name" value="EF_HAND_1"/>
    <property type="match status" value="1"/>
</dbReference>
<reference evidence="3" key="1">
    <citation type="submission" date="2019-09" db="UniProtKB">
        <authorList>
            <consortium name="WormBaseParasite"/>
        </authorList>
    </citation>
    <scope>IDENTIFICATION</scope>
</reference>
<accession>A0A183G8Y6</accession>
<feature type="region of interest" description="Disordered" evidence="1">
    <location>
        <begin position="123"/>
        <end position="150"/>
    </location>
</feature>
<dbReference type="WBParaSite" id="HPBE_0001837401-mRNA-1">
    <property type="protein sequence ID" value="HPBE_0001837401-mRNA-1"/>
    <property type="gene ID" value="HPBE_0001837401"/>
</dbReference>
<feature type="compositionally biased region" description="Basic and acidic residues" evidence="1">
    <location>
        <begin position="294"/>
        <end position="310"/>
    </location>
</feature>
<evidence type="ECO:0000313" key="3">
    <source>
        <dbReference type="WBParaSite" id="HPBE_0001837401-mRNA-1"/>
    </source>
</evidence>
<dbReference type="InterPro" id="IPR018247">
    <property type="entry name" value="EF_Hand_1_Ca_BS"/>
</dbReference>
<feature type="compositionally biased region" description="Polar residues" evidence="1">
    <location>
        <begin position="173"/>
        <end position="183"/>
    </location>
</feature>
<evidence type="ECO:0000313" key="2">
    <source>
        <dbReference type="Proteomes" id="UP000050761"/>
    </source>
</evidence>
<sequence length="376" mass="41675">LDYDLFYEVVRRLLPWPVTATFVVRLFRVGQCFPVEGAVIPGFQLLDVSDSGLLTFRDLAMTLCLLLLGDATEKLAVIYKCHIPPAFSMSDLDELNQPGEEWCVVEDDRPEVAVDAMDMLETAPSVSVSQSSSPSKDGGSSERSTVTSAVIVDDPKSSASSLFDLITAKSYGSEPSDSSQGQVQVADEASEESVSLIDDSINKLRNLRATLSSPDTATTRLEIKTLPPMNQIQFIQFCKTLHDMLVADKANQELCALLPEIVTLLFQLGETHRELQARASLEAEIADAIKDVEDSLDTKPPQKECKHDDVDSSEDEDLDTAQRRRIAETRTGMDESEWRINFEQILATILSEAPLANYFETRYSLQGLVKRFVPLM</sequence>
<keyword evidence="2" id="KW-1185">Reference proteome</keyword>
<organism evidence="2 3">
    <name type="scientific">Heligmosomoides polygyrus</name>
    <name type="common">Parasitic roundworm</name>
    <dbReference type="NCBI Taxonomy" id="6339"/>
    <lineage>
        <taxon>Eukaryota</taxon>
        <taxon>Metazoa</taxon>
        <taxon>Ecdysozoa</taxon>
        <taxon>Nematoda</taxon>
        <taxon>Chromadorea</taxon>
        <taxon>Rhabditida</taxon>
        <taxon>Rhabditina</taxon>
        <taxon>Rhabditomorpha</taxon>
        <taxon>Strongyloidea</taxon>
        <taxon>Heligmosomidae</taxon>
        <taxon>Heligmosomoides</taxon>
    </lineage>
</organism>
<feature type="region of interest" description="Disordered" evidence="1">
    <location>
        <begin position="294"/>
        <end position="320"/>
    </location>
</feature>
<dbReference type="AlphaFoldDB" id="A0A183G8Y6"/>
<name>A0A183G8Y6_HELPZ</name>
<feature type="region of interest" description="Disordered" evidence="1">
    <location>
        <begin position="171"/>
        <end position="191"/>
    </location>
</feature>
<dbReference type="Proteomes" id="UP000050761">
    <property type="component" value="Unassembled WGS sequence"/>
</dbReference>
<evidence type="ECO:0000256" key="1">
    <source>
        <dbReference type="SAM" id="MobiDB-lite"/>
    </source>
</evidence>
<protein>
    <submittedName>
        <fullName evidence="3">EF-hand domain-containing protein</fullName>
    </submittedName>
</protein>
<feature type="compositionally biased region" description="Low complexity" evidence="1">
    <location>
        <begin position="125"/>
        <end position="144"/>
    </location>
</feature>